<evidence type="ECO:0000313" key="1">
    <source>
        <dbReference type="EMBL" id="KAG2219773.1"/>
    </source>
</evidence>
<gene>
    <name evidence="1" type="ORF">INT45_008604</name>
</gene>
<dbReference type="AlphaFoldDB" id="A0A8H7VKF4"/>
<evidence type="ECO:0000313" key="2">
    <source>
        <dbReference type="Proteomes" id="UP000646827"/>
    </source>
</evidence>
<proteinExistence type="predicted"/>
<accession>A0A8H7VKF4</accession>
<keyword evidence="2" id="KW-1185">Reference proteome</keyword>
<comment type="caution">
    <text evidence="1">The sequence shown here is derived from an EMBL/GenBank/DDBJ whole genome shotgun (WGS) entry which is preliminary data.</text>
</comment>
<reference evidence="1 2" key="1">
    <citation type="submission" date="2020-12" db="EMBL/GenBank/DDBJ databases">
        <title>Metabolic potential, ecology and presence of endohyphal bacteria is reflected in genomic diversity of Mucoromycotina.</title>
        <authorList>
            <person name="Muszewska A."/>
            <person name="Okrasinska A."/>
            <person name="Steczkiewicz K."/>
            <person name="Drgas O."/>
            <person name="Orlowska M."/>
            <person name="Perlinska-Lenart U."/>
            <person name="Aleksandrzak-Piekarczyk T."/>
            <person name="Szatraj K."/>
            <person name="Zielenkiewicz U."/>
            <person name="Pilsyk S."/>
            <person name="Malc E."/>
            <person name="Mieczkowski P."/>
            <person name="Kruszewska J.S."/>
            <person name="Biernat P."/>
            <person name="Pawlowska J."/>
        </authorList>
    </citation>
    <scope>NUCLEOTIDE SEQUENCE [LARGE SCALE GENOMIC DNA]</scope>
    <source>
        <strain evidence="1 2">CBS 142.35</strain>
    </source>
</reference>
<dbReference type="EMBL" id="JAEPRB010000165">
    <property type="protein sequence ID" value="KAG2219773.1"/>
    <property type="molecule type" value="Genomic_DNA"/>
</dbReference>
<dbReference type="OrthoDB" id="2270197at2759"/>
<sequence length="208" mass="24112">MSQSLSFAELYVALDPKSIHKANQSKPLCENIFDVPRSDLFETYNRLRQAFWSNEPSIDTTIATLNNNTTTLTNDTTSPFIEQKIATPASPSIPLKRQPSDLEIIPSEVQEQILLNTNTKRRRIDRTDSPKLQQQQQKELFGSAKIPSLYTLWGIKRIIIQQLRCSLPKCDQQCNQEQKQHLKRYIEPILLSTRRQCLSLEEALKRWE</sequence>
<name>A0A8H7VKF4_9FUNG</name>
<protein>
    <submittedName>
        <fullName evidence="1">Uncharacterized protein</fullName>
    </submittedName>
</protein>
<dbReference type="Proteomes" id="UP000646827">
    <property type="component" value="Unassembled WGS sequence"/>
</dbReference>
<organism evidence="1 2">
    <name type="scientific">Circinella minor</name>
    <dbReference type="NCBI Taxonomy" id="1195481"/>
    <lineage>
        <taxon>Eukaryota</taxon>
        <taxon>Fungi</taxon>
        <taxon>Fungi incertae sedis</taxon>
        <taxon>Mucoromycota</taxon>
        <taxon>Mucoromycotina</taxon>
        <taxon>Mucoromycetes</taxon>
        <taxon>Mucorales</taxon>
        <taxon>Lichtheimiaceae</taxon>
        <taxon>Circinella</taxon>
    </lineage>
</organism>